<organism evidence="3 4">
    <name type="scientific">Hominibacterium faecale</name>
    <dbReference type="NCBI Taxonomy" id="2839743"/>
    <lineage>
        <taxon>Bacteria</taxon>
        <taxon>Bacillati</taxon>
        <taxon>Bacillota</taxon>
        <taxon>Clostridia</taxon>
        <taxon>Peptostreptococcales</taxon>
        <taxon>Anaerovoracaceae</taxon>
        <taxon>Hominibacterium</taxon>
    </lineage>
</organism>
<dbReference type="SUPFAM" id="SSF55136">
    <property type="entry name" value="Probable bacterial effector-binding domain"/>
    <property type="match status" value="1"/>
</dbReference>
<dbReference type="InterPro" id="IPR000551">
    <property type="entry name" value="MerR-type_HTH_dom"/>
</dbReference>
<dbReference type="AlphaFoldDB" id="A0A9J6QTR6"/>
<keyword evidence="4" id="KW-1185">Reference proteome</keyword>
<dbReference type="EMBL" id="JAOSHN010000006">
    <property type="protein sequence ID" value="MCU7379698.1"/>
    <property type="molecule type" value="Genomic_DNA"/>
</dbReference>
<evidence type="ECO:0000259" key="2">
    <source>
        <dbReference type="PROSITE" id="PS50937"/>
    </source>
</evidence>
<dbReference type="Gene3D" id="1.10.1660.10">
    <property type="match status" value="1"/>
</dbReference>
<keyword evidence="1" id="KW-0238">DNA-binding</keyword>
<protein>
    <submittedName>
        <fullName evidence="3">MerR family transcriptional regulator</fullName>
    </submittedName>
</protein>
<dbReference type="GO" id="GO:0003700">
    <property type="term" value="F:DNA-binding transcription factor activity"/>
    <property type="evidence" value="ECO:0007669"/>
    <property type="project" value="InterPro"/>
</dbReference>
<sequence length="281" mass="33621">MLNDYEINELNEHGLYTTGQFAKMFDIEKSTLHYYDKIGLISPQIKGDNNYRYYSWQQFDDITLILTLRELDMPILEIKKYVENRTPEKFAKLLNKTAAQLEERLAQILRIQKFINGRRSITEEALNAELNKIKIQHLPEEFFYVTAFDGNPYVIEEVYHYEGYHNKSLKLLDIYSPYSVGEITHIDSIYENKIIHHKYFQTKLTNKNDYSDPWIHPEGDYLTIYHKDGYWKTPKYHKQLLAFAKDSGLETDNYFYDEYLLDEMTTNTMDSYFIRISLLTR</sequence>
<dbReference type="RefSeq" id="WP_148397430.1">
    <property type="nucleotide sequence ID" value="NZ_JAOSHN010000006.1"/>
</dbReference>
<dbReference type="Gene3D" id="3.20.80.10">
    <property type="entry name" value="Regulatory factor, effector binding domain"/>
    <property type="match status" value="1"/>
</dbReference>
<dbReference type="SMART" id="SM00422">
    <property type="entry name" value="HTH_MERR"/>
    <property type="match status" value="1"/>
</dbReference>
<dbReference type="Proteomes" id="UP001065549">
    <property type="component" value="Unassembled WGS sequence"/>
</dbReference>
<evidence type="ECO:0000313" key="4">
    <source>
        <dbReference type="Proteomes" id="UP001065549"/>
    </source>
</evidence>
<name>A0A9J6QTR6_9FIRM</name>
<dbReference type="InterPro" id="IPR047057">
    <property type="entry name" value="MerR_fam"/>
</dbReference>
<dbReference type="InterPro" id="IPR011256">
    <property type="entry name" value="Reg_factor_effector_dom_sf"/>
</dbReference>
<comment type="caution">
    <text evidence="3">The sequence shown here is derived from an EMBL/GenBank/DDBJ whole genome shotgun (WGS) entry which is preliminary data.</text>
</comment>
<accession>A0A9J6QTR6</accession>
<proteinExistence type="predicted"/>
<dbReference type="PANTHER" id="PTHR30204:SF85">
    <property type="entry name" value="MULTIDRUG-EFFLUX TRANSPORTER 2 REGULATOR"/>
    <property type="match status" value="1"/>
</dbReference>
<reference evidence="3" key="1">
    <citation type="submission" date="2022-09" db="EMBL/GenBank/DDBJ databases">
        <title>Culturomic study of gut microbiota in children with autism spectrum disorder.</title>
        <authorList>
            <person name="Efimov B.A."/>
            <person name="Chaplin A.V."/>
            <person name="Sokolova S.R."/>
            <person name="Pikina A.P."/>
            <person name="Korzhanova M."/>
            <person name="Belova V."/>
            <person name="Korostin D."/>
        </authorList>
    </citation>
    <scope>NUCLEOTIDE SEQUENCE</scope>
    <source>
        <strain evidence="3">ASD5510</strain>
    </source>
</reference>
<feature type="domain" description="HTH merR-type" evidence="2">
    <location>
        <begin position="15"/>
        <end position="84"/>
    </location>
</feature>
<dbReference type="Pfam" id="PF13411">
    <property type="entry name" value="MerR_1"/>
    <property type="match status" value="1"/>
</dbReference>
<dbReference type="PROSITE" id="PS50937">
    <property type="entry name" value="HTH_MERR_2"/>
    <property type="match status" value="1"/>
</dbReference>
<evidence type="ECO:0000256" key="1">
    <source>
        <dbReference type="ARBA" id="ARBA00023125"/>
    </source>
</evidence>
<evidence type="ECO:0000313" key="3">
    <source>
        <dbReference type="EMBL" id="MCU7379698.1"/>
    </source>
</evidence>
<dbReference type="InterPro" id="IPR009061">
    <property type="entry name" value="DNA-bd_dom_put_sf"/>
</dbReference>
<gene>
    <name evidence="3" type="ORF">OBO34_15235</name>
</gene>
<dbReference type="GO" id="GO:0003677">
    <property type="term" value="F:DNA binding"/>
    <property type="evidence" value="ECO:0007669"/>
    <property type="project" value="UniProtKB-KW"/>
</dbReference>
<dbReference type="PANTHER" id="PTHR30204">
    <property type="entry name" value="REDOX-CYCLING DRUG-SENSING TRANSCRIPTIONAL ACTIVATOR SOXR"/>
    <property type="match status" value="1"/>
</dbReference>
<dbReference type="SUPFAM" id="SSF46955">
    <property type="entry name" value="Putative DNA-binding domain"/>
    <property type="match status" value="1"/>
</dbReference>